<proteinExistence type="inferred from homology"/>
<evidence type="ECO:0000256" key="5">
    <source>
        <dbReference type="ARBA" id="ARBA00022692"/>
    </source>
</evidence>
<feature type="transmembrane region" description="Helical" evidence="9">
    <location>
        <begin position="217"/>
        <end position="245"/>
    </location>
</feature>
<organism evidence="10 11">
    <name type="scientific">Sistotremastrum suecicum HHB10207 ss-3</name>
    <dbReference type="NCBI Taxonomy" id="1314776"/>
    <lineage>
        <taxon>Eukaryota</taxon>
        <taxon>Fungi</taxon>
        <taxon>Dikarya</taxon>
        <taxon>Basidiomycota</taxon>
        <taxon>Agaricomycotina</taxon>
        <taxon>Agaricomycetes</taxon>
        <taxon>Sistotremastrales</taxon>
        <taxon>Sistotremastraceae</taxon>
        <taxon>Sistotremastrum</taxon>
    </lineage>
</organism>
<dbReference type="PANTHER" id="PTHR31686">
    <property type="match status" value="1"/>
</dbReference>
<feature type="region of interest" description="Disordered" evidence="8">
    <location>
        <begin position="1"/>
        <end position="23"/>
    </location>
</feature>
<feature type="transmembrane region" description="Helical" evidence="9">
    <location>
        <begin position="265"/>
        <end position="290"/>
    </location>
</feature>
<protein>
    <recommendedName>
        <fullName evidence="12">C4-dicarboxylate transporter/malic acid transport protein</fullName>
    </recommendedName>
</protein>
<evidence type="ECO:0000256" key="8">
    <source>
        <dbReference type="SAM" id="MobiDB-lite"/>
    </source>
</evidence>
<evidence type="ECO:0000256" key="4">
    <source>
        <dbReference type="ARBA" id="ARBA00022475"/>
    </source>
</evidence>
<evidence type="ECO:0008006" key="12">
    <source>
        <dbReference type="Google" id="ProtNLM"/>
    </source>
</evidence>
<feature type="transmembrane region" description="Helical" evidence="9">
    <location>
        <begin position="187"/>
        <end position="205"/>
    </location>
</feature>
<feature type="transmembrane region" description="Helical" evidence="9">
    <location>
        <begin position="146"/>
        <end position="167"/>
    </location>
</feature>
<dbReference type="InterPro" id="IPR051629">
    <property type="entry name" value="Sulfite_efflux_TDT"/>
</dbReference>
<evidence type="ECO:0000313" key="11">
    <source>
        <dbReference type="Proteomes" id="UP000076798"/>
    </source>
</evidence>
<keyword evidence="4" id="KW-1003">Cell membrane</keyword>
<evidence type="ECO:0000256" key="2">
    <source>
        <dbReference type="ARBA" id="ARBA00008566"/>
    </source>
</evidence>
<keyword evidence="11" id="KW-1185">Reference proteome</keyword>
<dbReference type="EMBL" id="KV428060">
    <property type="protein sequence ID" value="KZT38586.1"/>
    <property type="molecule type" value="Genomic_DNA"/>
</dbReference>
<dbReference type="Gene3D" id="1.50.10.150">
    <property type="entry name" value="Voltage-dependent anion channel"/>
    <property type="match status" value="1"/>
</dbReference>
<reference evidence="10 11" key="1">
    <citation type="journal article" date="2016" name="Mol. Biol. Evol.">
        <title>Comparative Genomics of Early-Diverging Mushroom-Forming Fungi Provides Insights into the Origins of Lignocellulose Decay Capabilities.</title>
        <authorList>
            <person name="Nagy L.G."/>
            <person name="Riley R."/>
            <person name="Tritt A."/>
            <person name="Adam C."/>
            <person name="Daum C."/>
            <person name="Floudas D."/>
            <person name="Sun H."/>
            <person name="Yadav J.S."/>
            <person name="Pangilinan J."/>
            <person name="Larsson K.H."/>
            <person name="Matsuura K."/>
            <person name="Barry K."/>
            <person name="Labutti K."/>
            <person name="Kuo R."/>
            <person name="Ohm R.A."/>
            <person name="Bhattacharya S.S."/>
            <person name="Shirouzu T."/>
            <person name="Yoshinaga Y."/>
            <person name="Martin F.M."/>
            <person name="Grigoriev I.V."/>
            <person name="Hibbett D.S."/>
        </authorList>
    </citation>
    <scope>NUCLEOTIDE SEQUENCE [LARGE SCALE GENOMIC DNA]</scope>
    <source>
        <strain evidence="10 11">HHB10207 ss-3</strain>
    </source>
</reference>
<comment type="subcellular location">
    <subcellularLocation>
        <location evidence="1">Cell membrane</location>
        <topology evidence="1">Multi-pass membrane protein</topology>
    </subcellularLocation>
</comment>
<evidence type="ECO:0000256" key="7">
    <source>
        <dbReference type="ARBA" id="ARBA00023136"/>
    </source>
</evidence>
<dbReference type="OrthoDB" id="1099at2759"/>
<dbReference type="Pfam" id="PF03595">
    <property type="entry name" value="SLAC1"/>
    <property type="match status" value="1"/>
</dbReference>
<dbReference type="InterPro" id="IPR004695">
    <property type="entry name" value="SLAC1/Mae1/Ssu1/TehA"/>
</dbReference>
<dbReference type="InterPro" id="IPR038665">
    <property type="entry name" value="Voltage-dep_anion_channel_sf"/>
</dbReference>
<keyword evidence="5 9" id="KW-0812">Transmembrane</keyword>
<evidence type="ECO:0000256" key="9">
    <source>
        <dbReference type="SAM" id="Phobius"/>
    </source>
</evidence>
<evidence type="ECO:0000256" key="6">
    <source>
        <dbReference type="ARBA" id="ARBA00022989"/>
    </source>
</evidence>
<keyword evidence="3" id="KW-0813">Transport</keyword>
<feature type="transmembrane region" description="Helical" evidence="9">
    <location>
        <begin position="347"/>
        <end position="365"/>
    </location>
</feature>
<accession>A0A166DJE5</accession>
<keyword evidence="6 9" id="KW-1133">Transmembrane helix</keyword>
<name>A0A166DJE5_9AGAM</name>
<feature type="transmembrane region" description="Helical" evidence="9">
    <location>
        <begin position="302"/>
        <end position="327"/>
    </location>
</feature>
<evidence type="ECO:0000313" key="10">
    <source>
        <dbReference type="EMBL" id="KZT38586.1"/>
    </source>
</evidence>
<evidence type="ECO:0000256" key="3">
    <source>
        <dbReference type="ARBA" id="ARBA00022448"/>
    </source>
</evidence>
<feature type="transmembrane region" description="Helical" evidence="9">
    <location>
        <begin position="73"/>
        <end position="95"/>
    </location>
</feature>
<comment type="similarity">
    <text evidence="2">Belongs to the tellurite-resistance/dicarboxylate transporter (TDT) family.</text>
</comment>
<dbReference type="GO" id="GO:0005886">
    <property type="term" value="C:plasma membrane"/>
    <property type="evidence" value="ECO:0007669"/>
    <property type="project" value="UniProtKB-SubCell"/>
</dbReference>
<sequence>MDSERPQASLASTPSVHYDGVPNSQSPALPWRERIRRFTPAWFYVVMGIAITAVNFGAIPFGHQHEVLKVLFLVYWFITVLILFLFTGLTVARYVMFPGLWTKMLNHPTESLYLACIPMALIPTENGINDDIIQWLGFLGKRGFKLLFFEWSMWLTTSIIGYVLAFYLLHKMITQQTHTLKHMTGAWILPFVGLIVCASAGAKATPEIQKYNMHMALFTLLWSIFSLVIGLSMTFFIMAIVLLRLVTEGFPPPKYVMSSFLPMSAMTQAGFTILVLFNDAAGLFPITYGISPILKNAAISEIFRAFGLITGLSLWILALFWFVQAIFAVVHVARKTPGGLRFGADSWAWVFPFGVVGVHTHALALDMNSHFFHILTLIFNIAIIIGTSVMIVITVPKFLKGTIFYSSVIDEELAGETTAHHDSSSDVVAADKYQA</sequence>
<gene>
    <name evidence="10" type="ORF">SISSUDRAFT_725251</name>
</gene>
<keyword evidence="7 9" id="KW-0472">Membrane</keyword>
<dbReference type="GO" id="GO:0000319">
    <property type="term" value="F:sulfite transmembrane transporter activity"/>
    <property type="evidence" value="ECO:0007669"/>
    <property type="project" value="TreeGrafter"/>
</dbReference>
<feature type="transmembrane region" description="Helical" evidence="9">
    <location>
        <begin position="41"/>
        <end position="61"/>
    </location>
</feature>
<dbReference type="Proteomes" id="UP000076798">
    <property type="component" value="Unassembled WGS sequence"/>
</dbReference>
<dbReference type="AlphaFoldDB" id="A0A166DJE5"/>
<dbReference type="PANTHER" id="PTHR31686:SF1">
    <property type="entry name" value="SULFITE EFFLUX PUMP SSU1"/>
    <property type="match status" value="1"/>
</dbReference>
<evidence type="ECO:0000256" key="1">
    <source>
        <dbReference type="ARBA" id="ARBA00004651"/>
    </source>
</evidence>
<feature type="transmembrane region" description="Helical" evidence="9">
    <location>
        <begin position="372"/>
        <end position="395"/>
    </location>
</feature>